<gene>
    <name evidence="1" type="ORF">AUEXF2481DRAFT_45331</name>
</gene>
<reference evidence="1 2" key="1">
    <citation type="journal article" date="2014" name="BMC Genomics">
        <title>Genome sequencing of four Aureobasidium pullulans varieties: biotechnological potential, stress tolerance, and description of new species.</title>
        <authorList>
            <person name="Gostin Ar C."/>
            <person name="Ohm R.A."/>
            <person name="Kogej T."/>
            <person name="Sonjak S."/>
            <person name="Turk M."/>
            <person name="Zajc J."/>
            <person name="Zalar P."/>
            <person name="Grube M."/>
            <person name="Sun H."/>
            <person name="Han J."/>
            <person name="Sharma A."/>
            <person name="Chiniquy J."/>
            <person name="Ngan C.Y."/>
            <person name="Lipzen A."/>
            <person name="Barry K."/>
            <person name="Grigoriev I.V."/>
            <person name="Gunde-Cimerman N."/>
        </authorList>
    </citation>
    <scope>NUCLEOTIDE SEQUENCE [LARGE SCALE GENOMIC DNA]</scope>
    <source>
        <strain evidence="1 2">EXF-2481</strain>
    </source>
</reference>
<dbReference type="RefSeq" id="XP_013338670.1">
    <property type="nucleotide sequence ID" value="XM_013483216.1"/>
</dbReference>
<dbReference type="EMBL" id="KL584800">
    <property type="protein sequence ID" value="KEQ90185.1"/>
    <property type="molecule type" value="Genomic_DNA"/>
</dbReference>
<name>A0A074XXJ3_AURSE</name>
<proteinExistence type="predicted"/>
<evidence type="ECO:0000313" key="2">
    <source>
        <dbReference type="Proteomes" id="UP000030641"/>
    </source>
</evidence>
<dbReference type="Proteomes" id="UP000030641">
    <property type="component" value="Unassembled WGS sequence"/>
</dbReference>
<dbReference type="OrthoDB" id="10296999at2759"/>
<dbReference type="InParanoid" id="A0A074XXJ3"/>
<organism evidence="1 2">
    <name type="scientific">Aureobasidium subglaciale (strain EXF-2481)</name>
    <name type="common">Aureobasidium pullulans var. subglaciale</name>
    <dbReference type="NCBI Taxonomy" id="1043005"/>
    <lineage>
        <taxon>Eukaryota</taxon>
        <taxon>Fungi</taxon>
        <taxon>Dikarya</taxon>
        <taxon>Ascomycota</taxon>
        <taxon>Pezizomycotina</taxon>
        <taxon>Dothideomycetes</taxon>
        <taxon>Dothideomycetidae</taxon>
        <taxon>Dothideales</taxon>
        <taxon>Saccotheciaceae</taxon>
        <taxon>Aureobasidium</taxon>
    </lineage>
</organism>
<evidence type="ECO:0000313" key="1">
    <source>
        <dbReference type="EMBL" id="KEQ90185.1"/>
    </source>
</evidence>
<dbReference type="GeneID" id="25367908"/>
<sequence length="74" mass="8654">MARSLQVTFNYHVKFSAASKATIIRKVRHQAPGWASRAMVMDDWHKSATECHAHLTVEYRDENSERRERVHVFA</sequence>
<dbReference type="AlphaFoldDB" id="A0A074XXJ3"/>
<dbReference type="HOGENOM" id="CLU_2687410_0_0_1"/>
<protein>
    <submittedName>
        <fullName evidence="1">Uncharacterized protein</fullName>
    </submittedName>
</protein>
<keyword evidence="2" id="KW-1185">Reference proteome</keyword>
<accession>A0A074XXJ3</accession>